<reference evidence="1 2" key="1">
    <citation type="submission" date="2019-10" db="EMBL/GenBank/DDBJ databases">
        <authorList>
            <person name="Palmer J.M."/>
        </authorList>
    </citation>
    <scope>NUCLEOTIDE SEQUENCE [LARGE SCALE GENOMIC DNA]</scope>
    <source>
        <strain evidence="1 2">TWF694</strain>
    </source>
</reference>
<sequence>MSDRCSDHDWIEYNCGRSFTRARYRAYNYVIHGILPFPVTTQDLGAKGGLTEFACFA</sequence>
<evidence type="ECO:0000313" key="2">
    <source>
        <dbReference type="Proteomes" id="UP001365542"/>
    </source>
</evidence>
<evidence type="ECO:0000313" key="1">
    <source>
        <dbReference type="EMBL" id="KAK6541453.1"/>
    </source>
</evidence>
<dbReference type="Proteomes" id="UP001365542">
    <property type="component" value="Unassembled WGS sequence"/>
</dbReference>
<proteinExistence type="predicted"/>
<gene>
    <name evidence="1" type="ORF">TWF694_007263</name>
</gene>
<organism evidence="1 2">
    <name type="scientific">Orbilia ellipsospora</name>
    <dbReference type="NCBI Taxonomy" id="2528407"/>
    <lineage>
        <taxon>Eukaryota</taxon>
        <taxon>Fungi</taxon>
        <taxon>Dikarya</taxon>
        <taxon>Ascomycota</taxon>
        <taxon>Pezizomycotina</taxon>
        <taxon>Orbiliomycetes</taxon>
        <taxon>Orbiliales</taxon>
        <taxon>Orbiliaceae</taxon>
        <taxon>Orbilia</taxon>
    </lineage>
</organism>
<protein>
    <submittedName>
        <fullName evidence="1">Uncharacterized protein</fullName>
    </submittedName>
</protein>
<keyword evidence="2" id="KW-1185">Reference proteome</keyword>
<name>A0AAV9XHQ0_9PEZI</name>
<accession>A0AAV9XHQ0</accession>
<dbReference type="EMBL" id="JAVHJO010000003">
    <property type="protein sequence ID" value="KAK6541453.1"/>
    <property type="molecule type" value="Genomic_DNA"/>
</dbReference>
<comment type="caution">
    <text evidence="1">The sequence shown here is derived from an EMBL/GenBank/DDBJ whole genome shotgun (WGS) entry which is preliminary data.</text>
</comment>
<dbReference type="AlphaFoldDB" id="A0AAV9XHQ0"/>